<evidence type="ECO:0000256" key="5">
    <source>
        <dbReference type="PROSITE-ProRule" id="PRU01172"/>
    </source>
</evidence>
<dbReference type="GO" id="GO:0005576">
    <property type="term" value="C:extracellular region"/>
    <property type="evidence" value="ECO:0007669"/>
    <property type="project" value="UniProtKB-SubCell"/>
</dbReference>
<dbReference type="PANTHER" id="PTHR19277">
    <property type="entry name" value="PENTRAXIN"/>
    <property type="match status" value="1"/>
</dbReference>
<dbReference type="SUPFAM" id="SSF49899">
    <property type="entry name" value="Concanavalin A-like lectins/glucanases"/>
    <property type="match status" value="1"/>
</dbReference>
<keyword evidence="4" id="KW-0325">Glycoprotein</keyword>
<dbReference type="Proteomes" id="UP001159428">
    <property type="component" value="Unassembled WGS sequence"/>
</dbReference>
<organism evidence="8 9">
    <name type="scientific">Pocillopora meandrina</name>
    <dbReference type="NCBI Taxonomy" id="46732"/>
    <lineage>
        <taxon>Eukaryota</taxon>
        <taxon>Metazoa</taxon>
        <taxon>Cnidaria</taxon>
        <taxon>Anthozoa</taxon>
        <taxon>Hexacorallia</taxon>
        <taxon>Scleractinia</taxon>
        <taxon>Astrocoeniina</taxon>
        <taxon>Pocilloporidae</taxon>
        <taxon>Pocillopora</taxon>
    </lineage>
</organism>
<evidence type="ECO:0000313" key="9">
    <source>
        <dbReference type="Proteomes" id="UP001159428"/>
    </source>
</evidence>
<comment type="subcellular location">
    <subcellularLocation>
        <location evidence="6">Secreted</location>
    </subcellularLocation>
</comment>
<feature type="disulfide bond" evidence="5">
    <location>
        <begin position="29"/>
        <end position="88"/>
    </location>
</feature>
<dbReference type="SMART" id="SM00159">
    <property type="entry name" value="PTX"/>
    <property type="match status" value="1"/>
</dbReference>
<dbReference type="AlphaFoldDB" id="A0AAU9WL70"/>
<keyword evidence="3 5" id="KW-1015">Disulfide bond</keyword>
<dbReference type="InterPro" id="IPR013320">
    <property type="entry name" value="ConA-like_dom_sf"/>
</dbReference>
<evidence type="ECO:0000256" key="2">
    <source>
        <dbReference type="ARBA" id="ARBA00022837"/>
    </source>
</evidence>
<evidence type="ECO:0000256" key="4">
    <source>
        <dbReference type="ARBA" id="ARBA00023180"/>
    </source>
</evidence>
<evidence type="ECO:0000259" key="7">
    <source>
        <dbReference type="PROSITE" id="PS51828"/>
    </source>
</evidence>
<dbReference type="PRINTS" id="PR00895">
    <property type="entry name" value="PENTAXIN"/>
</dbReference>
<proteinExistence type="inferred from homology"/>
<sequence length="197" mass="22203">MVFPELRSTENYAMKNPAIASDLGQFSLCFFIKLVQDQGDHMVVTYARDQHSDVGVEIYPTEANVYVGSKWFRFTSTYLYDDTWQHLCLTWENTQGVTKLYKDGQFAEQVTNDATKNYVLKAGGFLVLGQEQDSFGGGFDVKQTLHGQLASLNMWDKVLSESDIAAQYTNCSVPRGSVLNWSVFKNLTHGNVTVEEP</sequence>
<name>A0AAU9WL70_9CNID</name>
<dbReference type="Pfam" id="PF00354">
    <property type="entry name" value="Pentaxin"/>
    <property type="match status" value="1"/>
</dbReference>
<comment type="cofactor">
    <cofactor evidence="6">
        <name>Ca(2+)</name>
        <dbReference type="ChEBI" id="CHEBI:29108"/>
    </cofactor>
    <text evidence="6">Binds 2 calcium ions per subunit.</text>
</comment>
<evidence type="ECO:0000256" key="3">
    <source>
        <dbReference type="ARBA" id="ARBA00023157"/>
    </source>
</evidence>
<dbReference type="InterPro" id="IPR001759">
    <property type="entry name" value="PTX_dom"/>
</dbReference>
<dbReference type="Gene3D" id="2.60.120.200">
    <property type="match status" value="1"/>
</dbReference>
<dbReference type="InterPro" id="IPR051360">
    <property type="entry name" value="Neuronal_Pentraxin_Related"/>
</dbReference>
<comment type="similarity">
    <text evidence="6">Belongs to the pentraxin family.</text>
</comment>
<gene>
    <name evidence="8" type="ORF">PMEA_00007703</name>
</gene>
<evidence type="ECO:0000313" key="8">
    <source>
        <dbReference type="EMBL" id="CAH3117932.1"/>
    </source>
</evidence>
<reference evidence="8 9" key="1">
    <citation type="submission" date="2022-05" db="EMBL/GenBank/DDBJ databases">
        <authorList>
            <consortium name="Genoscope - CEA"/>
            <person name="William W."/>
        </authorList>
    </citation>
    <scope>NUCLEOTIDE SEQUENCE [LARGE SCALE GENOMIC DNA]</scope>
</reference>
<dbReference type="PROSITE" id="PS51828">
    <property type="entry name" value="PTX_2"/>
    <property type="match status" value="1"/>
</dbReference>
<dbReference type="GO" id="GO:0046872">
    <property type="term" value="F:metal ion binding"/>
    <property type="evidence" value="ECO:0007669"/>
    <property type="project" value="UniProtKB-KW"/>
</dbReference>
<evidence type="ECO:0000256" key="6">
    <source>
        <dbReference type="RuleBase" id="RU362112"/>
    </source>
</evidence>
<protein>
    <recommendedName>
        <fullName evidence="6">Pentraxin family member</fullName>
    </recommendedName>
</protein>
<feature type="domain" description="Pentraxin (PTX)" evidence="7">
    <location>
        <begin position="1"/>
        <end position="197"/>
    </location>
</feature>
<dbReference type="PANTHER" id="PTHR19277:SF161">
    <property type="entry name" value="LAMININ G DOMAIN-CONTAINING PROTEIN"/>
    <property type="match status" value="1"/>
</dbReference>
<accession>A0AAU9WL70</accession>
<dbReference type="EMBL" id="CALNXJ010000016">
    <property type="protein sequence ID" value="CAH3117932.1"/>
    <property type="molecule type" value="Genomic_DNA"/>
</dbReference>
<keyword evidence="9" id="KW-1185">Reference proteome</keyword>
<keyword evidence="2 6" id="KW-0106">Calcium</keyword>
<keyword evidence="1 6" id="KW-0479">Metal-binding</keyword>
<comment type="caution">
    <text evidence="8">The sequence shown here is derived from an EMBL/GenBank/DDBJ whole genome shotgun (WGS) entry which is preliminary data.</text>
</comment>
<evidence type="ECO:0000256" key="1">
    <source>
        <dbReference type="ARBA" id="ARBA00022723"/>
    </source>
</evidence>
<comment type="subunit">
    <text evidence="6">Homopentamer. Pentaxin (or pentraxin) have a discoid arrangement of 5 non-covalently bound subunits.</text>
</comment>